<dbReference type="KEGG" id="haj:DU500_14670"/>
<dbReference type="OrthoDB" id="105697at2157"/>
<gene>
    <name evidence="3" type="ORF">DU500_14670</name>
</gene>
<dbReference type="AlphaFoldDB" id="A0A345E5U9"/>
<dbReference type="InterPro" id="IPR006016">
    <property type="entry name" value="UspA"/>
</dbReference>
<keyword evidence="4" id="KW-1185">Reference proteome</keyword>
<dbReference type="EMBL" id="CP031150">
    <property type="protein sequence ID" value="AXG07571.1"/>
    <property type="molecule type" value="Genomic_DNA"/>
</dbReference>
<dbReference type="PRINTS" id="PR01438">
    <property type="entry name" value="UNVRSLSTRESS"/>
</dbReference>
<dbReference type="PANTHER" id="PTHR46268">
    <property type="entry name" value="STRESS RESPONSE PROTEIN NHAX"/>
    <property type="match status" value="1"/>
</dbReference>
<sequence length="141" mass="15306">MGTILLATDGSEYARRAAREAIDLAEERDATLHVICVVDERRFDDPALSSAELATIYAEDHAVLSVDEVIGMAADRPVTVEGDTRHGVPDEIILECADEVDADTIVIGEHGDHEEHFSGVGRRVTDGTDRDVMIVEAHPKS</sequence>
<dbReference type="Gene3D" id="3.40.50.620">
    <property type="entry name" value="HUPs"/>
    <property type="match status" value="1"/>
</dbReference>
<dbReference type="Proteomes" id="UP000253273">
    <property type="component" value="Chromosome"/>
</dbReference>
<dbReference type="CDD" id="cd00293">
    <property type="entry name" value="USP-like"/>
    <property type="match status" value="1"/>
</dbReference>
<evidence type="ECO:0000256" key="1">
    <source>
        <dbReference type="ARBA" id="ARBA00008791"/>
    </source>
</evidence>
<name>A0A345E5U9_9EURY</name>
<proteinExistence type="inferred from homology"/>
<dbReference type="InterPro" id="IPR006015">
    <property type="entry name" value="Universal_stress_UspA"/>
</dbReference>
<dbReference type="PANTHER" id="PTHR46268:SF6">
    <property type="entry name" value="UNIVERSAL STRESS PROTEIN UP12"/>
    <property type="match status" value="1"/>
</dbReference>
<accession>A0A345E5U9</accession>
<protein>
    <submittedName>
        <fullName evidence="3">Universal stress protein</fullName>
    </submittedName>
</protein>
<dbReference type="GeneID" id="37284653"/>
<reference evidence="3 4" key="1">
    <citation type="submission" date="2018-07" db="EMBL/GenBank/DDBJ databases">
        <title>Genome sequences of Haloplanus sp. CBA1113.</title>
        <authorList>
            <person name="Kim Y.B."/>
            <person name="Roh S.W."/>
        </authorList>
    </citation>
    <scope>NUCLEOTIDE SEQUENCE [LARGE SCALE GENOMIC DNA]</scope>
    <source>
        <strain evidence="3 4">CBA1113</strain>
    </source>
</reference>
<comment type="similarity">
    <text evidence="1">Belongs to the universal stress protein A family.</text>
</comment>
<organism evidence="3 4">
    <name type="scientific">Haloplanus rubicundus</name>
    <dbReference type="NCBI Taxonomy" id="1547898"/>
    <lineage>
        <taxon>Archaea</taxon>
        <taxon>Methanobacteriati</taxon>
        <taxon>Methanobacteriota</taxon>
        <taxon>Stenosarchaea group</taxon>
        <taxon>Halobacteria</taxon>
        <taxon>Halobacteriales</taxon>
        <taxon>Haloferacaceae</taxon>
        <taxon>Haloplanus</taxon>
    </lineage>
</organism>
<dbReference type="Pfam" id="PF00582">
    <property type="entry name" value="Usp"/>
    <property type="match status" value="1"/>
</dbReference>
<evidence type="ECO:0000313" key="4">
    <source>
        <dbReference type="Proteomes" id="UP000253273"/>
    </source>
</evidence>
<feature type="domain" description="UspA" evidence="2">
    <location>
        <begin position="2"/>
        <end position="135"/>
    </location>
</feature>
<dbReference type="InterPro" id="IPR014729">
    <property type="entry name" value="Rossmann-like_a/b/a_fold"/>
</dbReference>
<evidence type="ECO:0000313" key="3">
    <source>
        <dbReference type="EMBL" id="AXG07571.1"/>
    </source>
</evidence>
<dbReference type="RefSeq" id="WP_114586696.1">
    <property type="nucleotide sequence ID" value="NZ_CP031150.1"/>
</dbReference>
<evidence type="ECO:0000259" key="2">
    <source>
        <dbReference type="Pfam" id="PF00582"/>
    </source>
</evidence>
<dbReference type="SUPFAM" id="SSF52402">
    <property type="entry name" value="Adenine nucleotide alpha hydrolases-like"/>
    <property type="match status" value="1"/>
</dbReference>